<dbReference type="CDD" id="cd14948">
    <property type="entry name" value="BACON"/>
    <property type="match status" value="1"/>
</dbReference>
<dbReference type="EMBL" id="WCLP01000030">
    <property type="protein sequence ID" value="KAB5280648.1"/>
    <property type="molecule type" value="Genomic_DNA"/>
</dbReference>
<name>A0A414KWY0_BACSE</name>
<dbReference type="Proteomes" id="UP000440773">
    <property type="component" value="Unassembled WGS sequence"/>
</dbReference>
<evidence type="ECO:0000313" key="5">
    <source>
        <dbReference type="Proteomes" id="UP000467334"/>
    </source>
</evidence>
<organism evidence="2 4">
    <name type="scientific">Bacteroides stercoris</name>
    <dbReference type="NCBI Taxonomy" id="46506"/>
    <lineage>
        <taxon>Bacteria</taxon>
        <taxon>Pseudomonadati</taxon>
        <taxon>Bacteroidota</taxon>
        <taxon>Bacteroidia</taxon>
        <taxon>Bacteroidales</taxon>
        <taxon>Bacteroidaceae</taxon>
        <taxon>Bacteroides</taxon>
    </lineage>
</organism>
<feature type="domain" description="BACON" evidence="1">
    <location>
        <begin position="75"/>
        <end position="123"/>
    </location>
</feature>
<evidence type="ECO:0000313" key="4">
    <source>
        <dbReference type="Proteomes" id="UP000440773"/>
    </source>
</evidence>
<evidence type="ECO:0000313" key="3">
    <source>
        <dbReference type="EMBL" id="KAB5312785.1"/>
    </source>
</evidence>
<comment type="caution">
    <text evidence="2">The sequence shown here is derived from an EMBL/GenBank/DDBJ whole genome shotgun (WGS) entry which is preliminary data.</text>
</comment>
<accession>A0A414KWY0</accession>
<dbReference type="PROSITE" id="PS51257">
    <property type="entry name" value="PROKAR_LIPOPROTEIN"/>
    <property type="match status" value="1"/>
</dbReference>
<dbReference type="EMBL" id="WCLE01000026">
    <property type="protein sequence ID" value="KAB5312785.1"/>
    <property type="molecule type" value="Genomic_DNA"/>
</dbReference>
<dbReference type="InterPro" id="IPR013783">
    <property type="entry name" value="Ig-like_fold"/>
</dbReference>
<evidence type="ECO:0000313" key="2">
    <source>
        <dbReference type="EMBL" id="KAB5280648.1"/>
    </source>
</evidence>
<proteinExistence type="predicted"/>
<protein>
    <recommendedName>
        <fullName evidence="1">BACON domain-containing protein</fullName>
    </recommendedName>
</protein>
<dbReference type="AlphaFoldDB" id="A0A414KWY0"/>
<reference evidence="4 5" key="1">
    <citation type="journal article" date="2019" name="Nat. Med.">
        <title>A library of human gut bacterial isolates paired with longitudinal multiomics data enables mechanistic microbiome research.</title>
        <authorList>
            <person name="Poyet M."/>
            <person name="Groussin M."/>
            <person name="Gibbons S.M."/>
            <person name="Avila-Pacheco J."/>
            <person name="Jiang X."/>
            <person name="Kearney S.M."/>
            <person name="Perrotta A.R."/>
            <person name="Berdy B."/>
            <person name="Zhao S."/>
            <person name="Lieberman T.D."/>
            <person name="Swanson P.K."/>
            <person name="Smith M."/>
            <person name="Roesemann S."/>
            <person name="Alexander J.E."/>
            <person name="Rich S.A."/>
            <person name="Livny J."/>
            <person name="Vlamakis H."/>
            <person name="Clish C."/>
            <person name="Bullock K."/>
            <person name="Deik A."/>
            <person name="Scott J."/>
            <person name="Pierce K.A."/>
            <person name="Xavier R.J."/>
            <person name="Alm E.J."/>
        </authorList>
    </citation>
    <scope>NUCLEOTIDE SEQUENCE [LARGE SCALE GENOMIC DNA]</scope>
    <source>
        <strain evidence="2 4">BIOML-A17</strain>
        <strain evidence="3 5">BIOML-A6</strain>
    </source>
</reference>
<dbReference type="Gene3D" id="2.60.40.10">
    <property type="entry name" value="Immunoglobulins"/>
    <property type="match status" value="1"/>
</dbReference>
<sequence>MIQYACRSINTKDGLIMKKVINIILIVCCVLITGCSDDDNVSSALKIIKADVNIKAAGGEASIEFQSASPVEVVVDAEWCEVTEQTASLIKISVEANADFPGRSALITISDGMEKQVLTLVQEGAVFIYDESEQIQRVGNEGASLPVEIYGSFPCEVNIPETDKGWLSYVPAEDGKGGSFVVLKNTTGAMRGSIVKVTCGERAYSYAIMQYDAVNLLGTYQGQYISLLDQQNYGLSNVVISGPDASGVYTIDGLLEGETGCAVKAVYENNMFSISAGQKLKAYDQQPELDIYFGLMNLSARPYWTSEYTVGLAPIFVEGVGMGLSFEDNGGMPNTFAALCFSFFAGNTYYQDYEILLRCLLYRPN</sequence>
<dbReference type="Pfam" id="PF13004">
    <property type="entry name" value="BACON"/>
    <property type="match status" value="1"/>
</dbReference>
<evidence type="ECO:0000259" key="1">
    <source>
        <dbReference type="Pfam" id="PF13004"/>
    </source>
</evidence>
<dbReference type="InterPro" id="IPR024361">
    <property type="entry name" value="BACON"/>
</dbReference>
<dbReference type="Proteomes" id="UP000467334">
    <property type="component" value="Unassembled WGS sequence"/>
</dbReference>
<gene>
    <name evidence="3" type="ORF">F9958_12035</name>
    <name evidence="2" type="ORF">F9962_11835</name>
</gene>